<feature type="region of interest" description="Disordered" evidence="1">
    <location>
        <begin position="230"/>
        <end position="354"/>
    </location>
</feature>
<feature type="compositionally biased region" description="Basic and acidic residues" evidence="1">
    <location>
        <begin position="337"/>
        <end position="347"/>
    </location>
</feature>
<proteinExistence type="predicted"/>
<evidence type="ECO:0000313" key="2">
    <source>
        <dbReference type="EMBL" id="KAJ5224437.1"/>
    </source>
</evidence>
<feature type="compositionally biased region" description="Basic and acidic residues" evidence="1">
    <location>
        <begin position="289"/>
        <end position="298"/>
    </location>
</feature>
<dbReference type="Proteomes" id="UP001147733">
    <property type="component" value="Unassembled WGS sequence"/>
</dbReference>
<dbReference type="OrthoDB" id="4364926at2759"/>
<feature type="compositionally biased region" description="Polar residues" evidence="1">
    <location>
        <begin position="306"/>
        <end position="316"/>
    </location>
</feature>
<accession>A0A9W9NQS7</accession>
<gene>
    <name evidence="2" type="ORF">N7469_007940</name>
</gene>
<evidence type="ECO:0000256" key="1">
    <source>
        <dbReference type="SAM" id="MobiDB-lite"/>
    </source>
</evidence>
<dbReference type="EMBL" id="JAPQKT010000007">
    <property type="protein sequence ID" value="KAJ5224437.1"/>
    <property type="molecule type" value="Genomic_DNA"/>
</dbReference>
<reference evidence="2" key="2">
    <citation type="journal article" date="2023" name="IMA Fungus">
        <title>Comparative genomic study of the Penicillium genus elucidates a diverse pangenome and 15 lateral gene transfer events.</title>
        <authorList>
            <person name="Petersen C."/>
            <person name="Sorensen T."/>
            <person name="Nielsen M.R."/>
            <person name="Sondergaard T.E."/>
            <person name="Sorensen J.L."/>
            <person name="Fitzpatrick D.A."/>
            <person name="Frisvad J.C."/>
            <person name="Nielsen K.L."/>
        </authorList>
    </citation>
    <scope>NUCLEOTIDE SEQUENCE</scope>
    <source>
        <strain evidence="2">IBT 23319</strain>
    </source>
</reference>
<protein>
    <submittedName>
        <fullName evidence="2">Uncharacterized protein</fullName>
    </submittedName>
</protein>
<feature type="region of interest" description="Disordered" evidence="1">
    <location>
        <begin position="170"/>
        <end position="197"/>
    </location>
</feature>
<reference evidence="2" key="1">
    <citation type="submission" date="2022-11" db="EMBL/GenBank/DDBJ databases">
        <authorList>
            <person name="Petersen C."/>
        </authorList>
    </citation>
    <scope>NUCLEOTIDE SEQUENCE</scope>
    <source>
        <strain evidence="2">IBT 23319</strain>
    </source>
</reference>
<evidence type="ECO:0000313" key="3">
    <source>
        <dbReference type="Proteomes" id="UP001147733"/>
    </source>
</evidence>
<sequence>MGESVKQTMPSDPDDSSISDGVSIDQANSFKADYENWGTLRRGNRMLATYARIPHIGKPNKYGQAQPATLTSIGARTAEDSPTILKPADIRKMMEADDHDLMRKHGEVFYKTKALKGILKPGYTWVALEKNPETGNLYLPESVLDKYCPLWRIILAYKGNLKAFDDGKPPVHSPEPIKGNSVSWPNPGTKKQPGHQDDLAVIVKELSLDLKEIKGDIREMKNLQVCSAEAESSTSSVASIEKNPVDTSDAEEVEVEISTGANGTITPPPDEARPESRIRPTSPSDSQVIEDRSSRVKMPEPVALNKNANSAQSQTNKRNRSSVREEAGSPSPQNQGDRARKIRDTGRTHRVQPV</sequence>
<organism evidence="2 3">
    <name type="scientific">Penicillium citrinum</name>
    <dbReference type="NCBI Taxonomy" id="5077"/>
    <lineage>
        <taxon>Eukaryota</taxon>
        <taxon>Fungi</taxon>
        <taxon>Dikarya</taxon>
        <taxon>Ascomycota</taxon>
        <taxon>Pezizomycotina</taxon>
        <taxon>Eurotiomycetes</taxon>
        <taxon>Eurotiomycetidae</taxon>
        <taxon>Eurotiales</taxon>
        <taxon>Aspergillaceae</taxon>
        <taxon>Penicillium</taxon>
    </lineage>
</organism>
<keyword evidence="3" id="KW-1185">Reference proteome</keyword>
<dbReference type="AlphaFoldDB" id="A0A9W9NQS7"/>
<dbReference type="GeneID" id="81386025"/>
<name>A0A9W9NQS7_PENCI</name>
<feature type="region of interest" description="Disordered" evidence="1">
    <location>
        <begin position="1"/>
        <end position="22"/>
    </location>
</feature>
<dbReference type="RefSeq" id="XP_056498409.1">
    <property type="nucleotide sequence ID" value="XM_056646858.1"/>
</dbReference>
<feature type="compositionally biased region" description="Low complexity" evidence="1">
    <location>
        <begin position="230"/>
        <end position="241"/>
    </location>
</feature>
<comment type="caution">
    <text evidence="2">The sequence shown here is derived from an EMBL/GenBank/DDBJ whole genome shotgun (WGS) entry which is preliminary data.</text>
</comment>